<dbReference type="SUPFAM" id="SSF46894">
    <property type="entry name" value="C-terminal effector domain of the bipartite response regulators"/>
    <property type="match status" value="1"/>
</dbReference>
<dbReference type="PROSITE" id="PS50043">
    <property type="entry name" value="HTH_LUXR_2"/>
    <property type="match status" value="1"/>
</dbReference>
<dbReference type="Gene3D" id="1.10.10.10">
    <property type="entry name" value="Winged helix-like DNA-binding domain superfamily/Winged helix DNA-binding domain"/>
    <property type="match status" value="1"/>
</dbReference>
<dbReference type="InterPro" id="IPR003018">
    <property type="entry name" value="GAF"/>
</dbReference>
<dbReference type="PANTHER" id="PTHR43214">
    <property type="entry name" value="TWO-COMPONENT RESPONSE REGULATOR"/>
    <property type="match status" value="1"/>
</dbReference>
<evidence type="ECO:0000256" key="1">
    <source>
        <dbReference type="ARBA" id="ARBA00023015"/>
    </source>
</evidence>
<evidence type="ECO:0000259" key="4">
    <source>
        <dbReference type="PROSITE" id="PS50043"/>
    </source>
</evidence>
<dbReference type="InterPro" id="IPR016032">
    <property type="entry name" value="Sig_transdc_resp-reg_C-effctor"/>
</dbReference>
<gene>
    <name evidence="5" type="ORF">CKF48_00910</name>
</gene>
<dbReference type="SUPFAM" id="SSF55781">
    <property type="entry name" value="GAF domain-like"/>
    <property type="match status" value="1"/>
</dbReference>
<keyword evidence="2" id="KW-0238">DNA-binding</keyword>
<evidence type="ECO:0000313" key="6">
    <source>
        <dbReference type="Proteomes" id="UP000215137"/>
    </source>
</evidence>
<accession>A0A248TD18</accession>
<reference evidence="5 6" key="1">
    <citation type="submission" date="2017-08" db="EMBL/GenBank/DDBJ databases">
        <title>Complete Genome Sequence of Bacillus kochii Oregon-R-modENCODE STRAIN BDGP4, isolated from Drosophila melanogaster gut.</title>
        <authorList>
            <person name="Wan K.H."/>
            <person name="Yu C."/>
            <person name="Park S."/>
            <person name="Hammonds A.S."/>
            <person name="Booth B.W."/>
            <person name="Celniker S.E."/>
        </authorList>
    </citation>
    <scope>NUCLEOTIDE SEQUENCE [LARGE SCALE GENOMIC DNA]</scope>
    <source>
        <strain evidence="5 6">BDGP4</strain>
    </source>
</reference>
<name>A0A248TD18_9BACI</name>
<keyword evidence="1" id="KW-0805">Transcription regulation</keyword>
<dbReference type="KEGG" id="bko:CKF48_00910"/>
<dbReference type="Gene3D" id="3.30.450.40">
    <property type="match status" value="1"/>
</dbReference>
<dbReference type="InterPro" id="IPR039420">
    <property type="entry name" value="WalR-like"/>
</dbReference>
<proteinExistence type="predicted"/>
<dbReference type="InterPro" id="IPR000792">
    <property type="entry name" value="Tscrpt_reg_LuxR_C"/>
</dbReference>
<dbReference type="EMBL" id="CP022983">
    <property type="protein sequence ID" value="ASV66010.1"/>
    <property type="molecule type" value="Genomic_DNA"/>
</dbReference>
<protein>
    <recommendedName>
        <fullName evidence="4">HTH luxR-type domain-containing protein</fullName>
    </recommendedName>
</protein>
<dbReference type="GO" id="GO:0045892">
    <property type="term" value="P:negative regulation of DNA-templated transcription"/>
    <property type="evidence" value="ECO:0007669"/>
    <property type="project" value="UniProtKB-ARBA"/>
</dbReference>
<dbReference type="InterPro" id="IPR036388">
    <property type="entry name" value="WH-like_DNA-bd_sf"/>
</dbReference>
<dbReference type="GO" id="GO:0003677">
    <property type="term" value="F:DNA binding"/>
    <property type="evidence" value="ECO:0007669"/>
    <property type="project" value="UniProtKB-KW"/>
</dbReference>
<dbReference type="InterPro" id="IPR029016">
    <property type="entry name" value="GAF-like_dom_sf"/>
</dbReference>
<organism evidence="5 6">
    <name type="scientific">Cytobacillus kochii</name>
    <dbReference type="NCBI Taxonomy" id="859143"/>
    <lineage>
        <taxon>Bacteria</taxon>
        <taxon>Bacillati</taxon>
        <taxon>Bacillota</taxon>
        <taxon>Bacilli</taxon>
        <taxon>Bacillales</taxon>
        <taxon>Bacillaceae</taxon>
        <taxon>Cytobacillus</taxon>
    </lineage>
</organism>
<keyword evidence="3" id="KW-0804">Transcription</keyword>
<dbReference type="Pfam" id="PF01590">
    <property type="entry name" value="GAF"/>
    <property type="match status" value="1"/>
</dbReference>
<dbReference type="Pfam" id="PF00196">
    <property type="entry name" value="GerE"/>
    <property type="match status" value="1"/>
</dbReference>
<dbReference type="Proteomes" id="UP000215137">
    <property type="component" value="Chromosome"/>
</dbReference>
<feature type="domain" description="HTH luxR-type" evidence="4">
    <location>
        <begin position="298"/>
        <end position="363"/>
    </location>
</feature>
<dbReference type="SMART" id="SM00421">
    <property type="entry name" value="HTH_LUXR"/>
    <property type="match status" value="1"/>
</dbReference>
<keyword evidence="6" id="KW-1185">Reference proteome</keyword>
<dbReference type="OrthoDB" id="2825042at2"/>
<evidence type="ECO:0000256" key="2">
    <source>
        <dbReference type="ARBA" id="ARBA00023125"/>
    </source>
</evidence>
<dbReference type="PRINTS" id="PR00038">
    <property type="entry name" value="HTHLUXR"/>
</dbReference>
<sequence>MAQSHDRFEEVTLREFIFFMKTYRQNLEENIRIYLNVEGISDEEHFEAVTLLLRSFTEWFHHIHMGEMEEDIHNQLIDWLYAQISILSTERLYLFSLILQKAVTTLLKKEKIHKNDGFIMFLFNLQSDLLKTYQQIAKKEKQIPHRAPLTKLSQLLIRSSKTELPDILKKCEDWFGFKRCVFYGYIPWSNEFYGAVGTEVIKVQSMKGQLGENFSVFSTKKPIFLKDPKQLIRQEHIELFGLSSIIFLPILCEEQLYGWLTFDQKGEAFEYSKEELDYINEVGILLGLFFSRKSGNDRIQSSIHLTQREHSILILLADGHDNKTIASMLYLSEHTVRDYVSQLMTKLKAKNRTQVVAIAFQSGLLH</sequence>
<evidence type="ECO:0000256" key="3">
    <source>
        <dbReference type="ARBA" id="ARBA00023163"/>
    </source>
</evidence>
<evidence type="ECO:0000313" key="5">
    <source>
        <dbReference type="EMBL" id="ASV66010.1"/>
    </source>
</evidence>
<dbReference type="AlphaFoldDB" id="A0A248TD18"/>
<dbReference type="RefSeq" id="WP_095369585.1">
    <property type="nucleotide sequence ID" value="NZ_CP022983.1"/>
</dbReference>
<dbReference type="CDD" id="cd06170">
    <property type="entry name" value="LuxR_C_like"/>
    <property type="match status" value="1"/>
</dbReference>